<protein>
    <recommendedName>
        <fullName evidence="4">VirK protein</fullName>
    </recommendedName>
</protein>
<organism evidence="2 3">
    <name type="scientific">Phyllobacterium phragmitis</name>
    <dbReference type="NCBI Taxonomy" id="2670329"/>
    <lineage>
        <taxon>Bacteria</taxon>
        <taxon>Pseudomonadati</taxon>
        <taxon>Pseudomonadota</taxon>
        <taxon>Alphaproteobacteria</taxon>
        <taxon>Hyphomicrobiales</taxon>
        <taxon>Phyllobacteriaceae</taxon>
        <taxon>Phyllobacterium</taxon>
    </lineage>
</organism>
<comment type="caution">
    <text evidence="2">The sequence shown here is derived from an EMBL/GenBank/DDBJ whole genome shotgun (WGS) entry which is preliminary data.</text>
</comment>
<keyword evidence="1" id="KW-0732">Signal</keyword>
<accession>A0A2S9IML1</accession>
<feature type="signal peptide" evidence="1">
    <location>
        <begin position="1"/>
        <end position="23"/>
    </location>
</feature>
<dbReference type="EMBL" id="PVBR01000017">
    <property type="protein sequence ID" value="PRD41766.1"/>
    <property type="molecule type" value="Genomic_DNA"/>
</dbReference>
<evidence type="ECO:0008006" key="4">
    <source>
        <dbReference type="Google" id="ProtNLM"/>
    </source>
</evidence>
<evidence type="ECO:0000313" key="3">
    <source>
        <dbReference type="Proteomes" id="UP000239434"/>
    </source>
</evidence>
<evidence type="ECO:0000256" key="1">
    <source>
        <dbReference type="SAM" id="SignalP"/>
    </source>
</evidence>
<feature type="chain" id="PRO_5015522289" description="VirK protein" evidence="1">
    <location>
        <begin position="24"/>
        <end position="159"/>
    </location>
</feature>
<dbReference type="Pfam" id="PF06903">
    <property type="entry name" value="VirK"/>
    <property type="match status" value="1"/>
</dbReference>
<name>A0A2S9IML1_9HYPH</name>
<dbReference type="AlphaFoldDB" id="A0A2S9IML1"/>
<dbReference type="Proteomes" id="UP000239434">
    <property type="component" value="Unassembled WGS sequence"/>
</dbReference>
<evidence type="ECO:0000313" key="2">
    <source>
        <dbReference type="EMBL" id="PRD41766.1"/>
    </source>
</evidence>
<keyword evidence="3" id="KW-1185">Reference proteome</keyword>
<gene>
    <name evidence="2" type="ORF">C5748_20115</name>
</gene>
<proteinExistence type="predicted"/>
<reference evidence="2 3" key="1">
    <citation type="submission" date="2018-02" db="EMBL/GenBank/DDBJ databases">
        <title>The draft genome of Phyllobacterium sp. 1N-3.</title>
        <authorList>
            <person name="Liu L."/>
            <person name="Li L."/>
            <person name="Zhang X."/>
            <person name="Wang T."/>
            <person name="Liang L."/>
        </authorList>
    </citation>
    <scope>NUCLEOTIDE SEQUENCE [LARGE SCALE GENOMIC DNA]</scope>
    <source>
        <strain evidence="2 3">1N-3</strain>
    </source>
</reference>
<sequence>MLHILSTLISATALFSFIASAQAATGTQFDDLRDRLLAGTPTVSISHLDKCGHPAGEKLPAAMPIGGLTIRDFMILPGPKPAIAYADRHLTVMPDGTPVLELVQYRITPNDMATVTARRLSPTTYKQLSDPMVFECPLGTGQQFMPETGVIPATGGPGK</sequence>
<dbReference type="InterPro" id="IPR010694">
    <property type="entry name" value="Uncharacterised_VirK"/>
</dbReference>
<dbReference type="RefSeq" id="WP_105743724.1">
    <property type="nucleotide sequence ID" value="NZ_PVBR01000017.1"/>
</dbReference>